<evidence type="ECO:0000313" key="2">
    <source>
        <dbReference type="Proteomes" id="UP001497522"/>
    </source>
</evidence>
<keyword evidence="2" id="KW-1185">Reference proteome</keyword>
<sequence>MRCGAFCVCIGYLPKLLSFWRICTPRRWLRLGWGGPGTGVLGGQRGAPGLHYGAPAVQRIHGLCGEAGLGKHATGFWGVSAISGRQQPAFLGIPGSEPYAGAYCIVALCRRHGVFLCSPRQLGADSVVHGCRCKAIERQIDSRGECPQGPGTGCLCPVFDRVVEQTFGAKGQSASVQHLCDAALCEWCRDLERDAISTTVVGIGIQQLLEGDHECAGFRPAQFAAHLENLLGQVVGLLACTMTIALAGARGSNAKGQVSPRCAHCAVDERYFWP</sequence>
<organism evidence="1 2">
    <name type="scientific">Sphagnum jensenii</name>
    <dbReference type="NCBI Taxonomy" id="128206"/>
    <lineage>
        <taxon>Eukaryota</taxon>
        <taxon>Viridiplantae</taxon>
        <taxon>Streptophyta</taxon>
        <taxon>Embryophyta</taxon>
        <taxon>Bryophyta</taxon>
        <taxon>Sphagnophytina</taxon>
        <taxon>Sphagnopsida</taxon>
        <taxon>Sphagnales</taxon>
        <taxon>Sphagnaceae</taxon>
        <taxon>Sphagnum</taxon>
    </lineage>
</organism>
<dbReference type="EMBL" id="OZ023720">
    <property type="protein sequence ID" value="CAK9869750.1"/>
    <property type="molecule type" value="Genomic_DNA"/>
</dbReference>
<protein>
    <submittedName>
        <fullName evidence="1">Uncharacterized protein</fullName>
    </submittedName>
</protein>
<accession>A0ABP1B3V8</accession>
<dbReference type="Proteomes" id="UP001497522">
    <property type="component" value="Chromosome 19"/>
</dbReference>
<evidence type="ECO:0000313" key="1">
    <source>
        <dbReference type="EMBL" id="CAK9869750.1"/>
    </source>
</evidence>
<gene>
    <name evidence="1" type="ORF">CSSPJE1EN2_LOCUS12508</name>
</gene>
<proteinExistence type="predicted"/>
<name>A0ABP1B3V8_9BRYO</name>
<reference evidence="1" key="1">
    <citation type="submission" date="2024-03" db="EMBL/GenBank/DDBJ databases">
        <authorList>
            <consortium name="ELIXIR-Norway"/>
            <consortium name="Elixir Norway"/>
        </authorList>
    </citation>
    <scope>NUCLEOTIDE SEQUENCE</scope>
</reference>